<protein>
    <submittedName>
        <fullName evidence="1">Uncharacterized protein</fullName>
    </submittedName>
</protein>
<keyword evidence="2" id="KW-1185">Reference proteome</keyword>
<organism evidence="1 2">
    <name type="scientific">Nonomuraea mangrovi</name>
    <dbReference type="NCBI Taxonomy" id="2316207"/>
    <lineage>
        <taxon>Bacteria</taxon>
        <taxon>Bacillati</taxon>
        <taxon>Actinomycetota</taxon>
        <taxon>Actinomycetes</taxon>
        <taxon>Streptosporangiales</taxon>
        <taxon>Streptosporangiaceae</taxon>
        <taxon>Nonomuraea</taxon>
    </lineage>
</organism>
<dbReference type="RefSeq" id="WP_379578496.1">
    <property type="nucleotide sequence ID" value="NZ_JBHUFV010000059.1"/>
</dbReference>
<evidence type="ECO:0000313" key="2">
    <source>
        <dbReference type="Proteomes" id="UP001597368"/>
    </source>
</evidence>
<dbReference type="Proteomes" id="UP001597368">
    <property type="component" value="Unassembled WGS sequence"/>
</dbReference>
<dbReference type="EMBL" id="JBHUFV010000059">
    <property type="protein sequence ID" value="MFD1937373.1"/>
    <property type="molecule type" value="Genomic_DNA"/>
</dbReference>
<proteinExistence type="predicted"/>
<reference evidence="2" key="1">
    <citation type="journal article" date="2019" name="Int. J. Syst. Evol. Microbiol.">
        <title>The Global Catalogue of Microorganisms (GCM) 10K type strain sequencing project: providing services to taxonomists for standard genome sequencing and annotation.</title>
        <authorList>
            <consortium name="The Broad Institute Genomics Platform"/>
            <consortium name="The Broad Institute Genome Sequencing Center for Infectious Disease"/>
            <person name="Wu L."/>
            <person name="Ma J."/>
        </authorList>
    </citation>
    <scope>NUCLEOTIDE SEQUENCE [LARGE SCALE GENOMIC DNA]</scope>
    <source>
        <strain evidence="2">ICMP 6774ER</strain>
    </source>
</reference>
<sequence>MDAHRVLDEITRQIQAPPGELVHKAAEAGAALLGGIDVGSVLLGRWAKYRS</sequence>
<comment type="caution">
    <text evidence="1">The sequence shown here is derived from an EMBL/GenBank/DDBJ whole genome shotgun (WGS) entry which is preliminary data.</text>
</comment>
<accession>A0ABW4T5U9</accession>
<gene>
    <name evidence="1" type="ORF">ACFSKW_38480</name>
</gene>
<name>A0ABW4T5U9_9ACTN</name>
<evidence type="ECO:0000313" key="1">
    <source>
        <dbReference type="EMBL" id="MFD1937373.1"/>
    </source>
</evidence>